<dbReference type="PROSITE" id="PS51304">
    <property type="entry name" value="GALECTIN"/>
    <property type="match status" value="1"/>
</dbReference>
<dbReference type="Gene3D" id="2.60.120.200">
    <property type="match status" value="1"/>
</dbReference>
<evidence type="ECO:0000313" key="5">
    <source>
        <dbReference type="WBParaSite" id="GPLIN_001413400"/>
    </source>
</evidence>
<evidence type="ECO:0000313" key="4">
    <source>
        <dbReference type="Proteomes" id="UP000050741"/>
    </source>
</evidence>
<proteinExistence type="predicted"/>
<evidence type="ECO:0000259" key="3">
    <source>
        <dbReference type="PROSITE" id="PS51304"/>
    </source>
</evidence>
<keyword evidence="4" id="KW-1185">Reference proteome</keyword>
<reference evidence="4" key="1">
    <citation type="submission" date="2013-12" db="EMBL/GenBank/DDBJ databases">
        <authorList>
            <person name="Aslett M."/>
        </authorList>
    </citation>
    <scope>NUCLEOTIDE SEQUENCE [LARGE SCALE GENOMIC DNA]</scope>
    <source>
        <strain evidence="4">Lindley</strain>
    </source>
</reference>
<dbReference type="InterPro" id="IPR013320">
    <property type="entry name" value="ConA-like_dom_sf"/>
</dbReference>
<feature type="domain" description="Galectin" evidence="3">
    <location>
        <begin position="1"/>
        <end position="66"/>
    </location>
</feature>
<dbReference type="InterPro" id="IPR001079">
    <property type="entry name" value="Galectin_CRD"/>
</dbReference>
<organism evidence="4 5">
    <name type="scientific">Globodera pallida</name>
    <name type="common">Potato cyst nematode worm</name>
    <name type="synonym">Heterodera pallida</name>
    <dbReference type="NCBI Taxonomy" id="36090"/>
    <lineage>
        <taxon>Eukaryota</taxon>
        <taxon>Metazoa</taxon>
        <taxon>Ecdysozoa</taxon>
        <taxon>Nematoda</taxon>
        <taxon>Chromadorea</taxon>
        <taxon>Rhabditida</taxon>
        <taxon>Tylenchina</taxon>
        <taxon>Tylenchomorpha</taxon>
        <taxon>Tylenchoidea</taxon>
        <taxon>Heteroderidae</taxon>
        <taxon>Heteroderinae</taxon>
        <taxon>Globodera</taxon>
    </lineage>
</organism>
<dbReference type="Proteomes" id="UP000050741">
    <property type="component" value="Unassembled WGS sequence"/>
</dbReference>
<dbReference type="GO" id="GO:0030246">
    <property type="term" value="F:carbohydrate binding"/>
    <property type="evidence" value="ECO:0007669"/>
    <property type="project" value="UniProtKB-UniRule"/>
</dbReference>
<reference evidence="5" key="3">
    <citation type="submission" date="2016-06" db="UniProtKB">
        <authorList>
            <consortium name="WormBaseParasite"/>
        </authorList>
    </citation>
    <scope>IDENTIFICATION</scope>
</reference>
<reference evidence="4" key="2">
    <citation type="submission" date="2014-05" db="EMBL/GenBank/DDBJ databases">
        <title>The genome and life-stage specific transcriptomes of Globodera pallida elucidate key aspects of plant parasitism by a cyst nematode.</title>
        <authorList>
            <person name="Cotton J.A."/>
            <person name="Lilley C.J."/>
            <person name="Jones L.M."/>
            <person name="Kikuchi T."/>
            <person name="Reid A.J."/>
            <person name="Thorpe P."/>
            <person name="Tsai I.J."/>
            <person name="Beasley H."/>
            <person name="Blok V."/>
            <person name="Cock P.J.A."/>
            <person name="Van den Akker S.E."/>
            <person name="Holroyd N."/>
            <person name="Hunt M."/>
            <person name="Mantelin S."/>
            <person name="Naghra H."/>
            <person name="Pain A."/>
            <person name="Palomares-Rius J.E."/>
            <person name="Zarowiecki M."/>
            <person name="Berriman M."/>
            <person name="Jones J.T."/>
            <person name="Urwin P.E."/>
        </authorList>
    </citation>
    <scope>NUCLEOTIDE SEQUENCE [LARGE SCALE GENOMIC DNA]</scope>
    <source>
        <strain evidence="4">Lindley</strain>
    </source>
</reference>
<dbReference type="WBParaSite" id="GPLIN_001413400">
    <property type="protein sequence ID" value="GPLIN_001413400"/>
    <property type="gene ID" value="GPLIN_001413400"/>
</dbReference>
<sequence length="68" mass="7884">MKEENDGSFPFVMEKQFVLEFVAQKEKIEIVVDGKKEFEFKARDDLSEVVKFEVSGELVLQSVNVLEK</sequence>
<evidence type="ECO:0000256" key="1">
    <source>
        <dbReference type="ARBA" id="ARBA00022734"/>
    </source>
</evidence>
<dbReference type="SUPFAM" id="SSF49899">
    <property type="entry name" value="Concanavalin A-like lectins/glucanases"/>
    <property type="match status" value="1"/>
</dbReference>
<dbReference type="Pfam" id="PF00337">
    <property type="entry name" value="Gal-bind_lectin"/>
    <property type="match status" value="1"/>
</dbReference>
<evidence type="ECO:0000256" key="2">
    <source>
        <dbReference type="RuleBase" id="RU102079"/>
    </source>
</evidence>
<name>A0A183CMM8_GLOPA</name>
<keyword evidence="1 2" id="KW-0430">Lectin</keyword>
<accession>A0A183CMM8</accession>
<dbReference type="AlphaFoldDB" id="A0A183CMM8"/>
<protein>
    <recommendedName>
        <fullName evidence="2">Galectin</fullName>
    </recommendedName>
</protein>